<dbReference type="EMBL" id="JAVYJV010000004">
    <property type="protein sequence ID" value="KAK4373060.1"/>
    <property type="molecule type" value="Genomic_DNA"/>
</dbReference>
<comment type="caution">
    <text evidence="2">The sequence shown here is derived from an EMBL/GenBank/DDBJ whole genome shotgun (WGS) entry which is preliminary data.</text>
</comment>
<name>A0AAE1VUA2_9SOLA</name>
<keyword evidence="1" id="KW-0175">Coiled coil</keyword>
<accession>A0AAE1VUA2</accession>
<evidence type="ECO:0000313" key="3">
    <source>
        <dbReference type="Proteomes" id="UP001291623"/>
    </source>
</evidence>
<sequence length="125" mass="13747">MASEKSFGVPSTNVIVVAWPMTRSKFKTGGLEGLKCFISLETQDKNKLTMTTARFGGNTSFSSPREVSQTCSNFYKSKDLVDSSTSNMVIAMMTNVTNAKEQLAAMMQTIEALKKSIEDKELQIT</sequence>
<reference evidence="2" key="1">
    <citation type="submission" date="2023-12" db="EMBL/GenBank/DDBJ databases">
        <title>Genome assembly of Anisodus tanguticus.</title>
        <authorList>
            <person name="Wang Y.-J."/>
        </authorList>
    </citation>
    <scope>NUCLEOTIDE SEQUENCE</scope>
    <source>
        <strain evidence="2">KB-2021</strain>
        <tissue evidence="2">Leaf</tissue>
    </source>
</reference>
<organism evidence="2 3">
    <name type="scientific">Anisodus tanguticus</name>
    <dbReference type="NCBI Taxonomy" id="243964"/>
    <lineage>
        <taxon>Eukaryota</taxon>
        <taxon>Viridiplantae</taxon>
        <taxon>Streptophyta</taxon>
        <taxon>Embryophyta</taxon>
        <taxon>Tracheophyta</taxon>
        <taxon>Spermatophyta</taxon>
        <taxon>Magnoliopsida</taxon>
        <taxon>eudicotyledons</taxon>
        <taxon>Gunneridae</taxon>
        <taxon>Pentapetalae</taxon>
        <taxon>asterids</taxon>
        <taxon>lamiids</taxon>
        <taxon>Solanales</taxon>
        <taxon>Solanaceae</taxon>
        <taxon>Solanoideae</taxon>
        <taxon>Hyoscyameae</taxon>
        <taxon>Anisodus</taxon>
    </lineage>
</organism>
<protein>
    <submittedName>
        <fullName evidence="2">Uncharacterized protein</fullName>
    </submittedName>
</protein>
<dbReference type="Proteomes" id="UP001291623">
    <property type="component" value="Unassembled WGS sequence"/>
</dbReference>
<evidence type="ECO:0000256" key="1">
    <source>
        <dbReference type="SAM" id="Coils"/>
    </source>
</evidence>
<dbReference type="AlphaFoldDB" id="A0AAE1VUA2"/>
<feature type="coiled-coil region" evidence="1">
    <location>
        <begin position="96"/>
        <end position="123"/>
    </location>
</feature>
<evidence type="ECO:0000313" key="2">
    <source>
        <dbReference type="EMBL" id="KAK4373060.1"/>
    </source>
</evidence>
<keyword evidence="3" id="KW-1185">Reference proteome</keyword>
<gene>
    <name evidence="2" type="ORF">RND71_008444</name>
</gene>
<proteinExistence type="predicted"/>